<dbReference type="AlphaFoldDB" id="A0A3B0VPD7"/>
<dbReference type="Gene3D" id="3.30.2310.20">
    <property type="entry name" value="RelE-like"/>
    <property type="match status" value="1"/>
</dbReference>
<dbReference type="EMBL" id="UOEU01000819">
    <property type="protein sequence ID" value="VAW40962.1"/>
    <property type="molecule type" value="Genomic_DNA"/>
</dbReference>
<dbReference type="Pfam" id="PF15738">
    <property type="entry name" value="YafQ_toxin"/>
    <property type="match status" value="1"/>
</dbReference>
<evidence type="ECO:0000313" key="2">
    <source>
        <dbReference type="EMBL" id="VAW40962.1"/>
    </source>
</evidence>
<gene>
    <name evidence="2" type="ORF">MNBD_CHLOROFLEXI01-3256</name>
</gene>
<accession>A0A3B0VPD7</accession>
<dbReference type="InterPro" id="IPR007712">
    <property type="entry name" value="RelE/ParE_toxin"/>
</dbReference>
<dbReference type="GO" id="GO:0006402">
    <property type="term" value="P:mRNA catabolic process"/>
    <property type="evidence" value="ECO:0007669"/>
    <property type="project" value="TreeGrafter"/>
</dbReference>
<dbReference type="InterPro" id="IPR035093">
    <property type="entry name" value="RelE/ParE_toxin_dom_sf"/>
</dbReference>
<protein>
    <submittedName>
        <fullName evidence="2">mRNA interferase YafQ</fullName>
    </submittedName>
</protein>
<reference evidence="2" key="1">
    <citation type="submission" date="2018-06" db="EMBL/GenBank/DDBJ databases">
        <authorList>
            <person name="Zhirakovskaya E."/>
        </authorList>
    </citation>
    <scope>NUCLEOTIDE SEQUENCE</scope>
</reference>
<dbReference type="GO" id="GO:0006415">
    <property type="term" value="P:translational termination"/>
    <property type="evidence" value="ECO:0007669"/>
    <property type="project" value="TreeGrafter"/>
</dbReference>
<dbReference type="PANTHER" id="PTHR40588">
    <property type="entry name" value="MRNA INTERFERASE TOXIN YAFQ"/>
    <property type="match status" value="1"/>
</dbReference>
<evidence type="ECO:0000256" key="1">
    <source>
        <dbReference type="ARBA" id="ARBA00022649"/>
    </source>
</evidence>
<dbReference type="PANTHER" id="PTHR40588:SF1">
    <property type="entry name" value="MRNA INTERFERASE TOXIN YAFQ"/>
    <property type="match status" value="1"/>
</dbReference>
<dbReference type="NCBIfam" id="TIGR02385">
    <property type="entry name" value="RelE_StbE"/>
    <property type="match status" value="1"/>
</dbReference>
<dbReference type="SUPFAM" id="SSF143011">
    <property type="entry name" value="RelE-like"/>
    <property type="match status" value="1"/>
</dbReference>
<sequence>MALFKHVNELLVAGEQLPVKNRDHILTGNWKGHRECHIEPDWLLIYRVNEVEKEIEYVRMGSHSDLF</sequence>
<dbReference type="GO" id="GO:0004521">
    <property type="term" value="F:RNA endonuclease activity"/>
    <property type="evidence" value="ECO:0007669"/>
    <property type="project" value="TreeGrafter"/>
</dbReference>
<dbReference type="PIRSF" id="PIRSF006156">
    <property type="entry name" value="YafQ"/>
    <property type="match status" value="1"/>
</dbReference>
<proteinExistence type="predicted"/>
<organism evidence="2">
    <name type="scientific">hydrothermal vent metagenome</name>
    <dbReference type="NCBI Taxonomy" id="652676"/>
    <lineage>
        <taxon>unclassified sequences</taxon>
        <taxon>metagenomes</taxon>
        <taxon>ecological metagenomes</taxon>
    </lineage>
</organism>
<keyword evidence="1" id="KW-1277">Toxin-antitoxin system</keyword>
<dbReference type="InterPro" id="IPR004386">
    <property type="entry name" value="Toxin_YafQ-like"/>
</dbReference>
<name>A0A3B0VPD7_9ZZZZ</name>